<evidence type="ECO:0000313" key="6">
    <source>
        <dbReference type="EMBL" id="KKZ12237.1"/>
    </source>
</evidence>
<feature type="transmembrane region" description="Helical" evidence="5">
    <location>
        <begin position="74"/>
        <end position="93"/>
    </location>
</feature>
<comment type="subcellular location">
    <subcellularLocation>
        <location evidence="1">Membrane</location>
        <topology evidence="1">Multi-pass membrane protein</topology>
    </subcellularLocation>
</comment>
<keyword evidence="4 5" id="KW-0472">Membrane</keyword>
<feature type="transmembrane region" description="Helical" evidence="5">
    <location>
        <begin position="25"/>
        <end position="42"/>
    </location>
</feature>
<feature type="transmembrane region" description="Helical" evidence="5">
    <location>
        <begin position="283"/>
        <end position="302"/>
    </location>
</feature>
<comment type="caution">
    <text evidence="6">The sequence shown here is derived from an EMBL/GenBank/DDBJ whole genome shotgun (WGS) entry which is preliminary data.</text>
</comment>
<sequence>MDWLRQLPMGQYVDGDRGWIRRVDVRLKLGWTLAFLITPILANGAWRVGLVGLLLLLTAFCGLPWLLWRRLLPWLLAASCGVGAIFLVIPAGATVPQTPQRPTDEVRLLPADAPRSAAGEPWQLWQWGPVGQPPLQLGPLAVNRASLDLALRSGTLLFTLVHSANLLLISTPAEDLAWAFAWILRPLRRLGIPTTELGFMLLLSLRFLPLVQEELQNLLRALATRSFQLRQLGLKGGMALLLGLGERLLANLLLRSEQGAEALMARGGQLLPPLTLRPRTPTAGLPNGCALVLLVLFVALRWQVGRS</sequence>
<name>A0A0G2J4V9_9SYNE</name>
<evidence type="ECO:0000256" key="5">
    <source>
        <dbReference type="SAM" id="Phobius"/>
    </source>
</evidence>
<dbReference type="Proteomes" id="UP000035067">
    <property type="component" value="Unassembled WGS sequence"/>
</dbReference>
<evidence type="ECO:0000256" key="4">
    <source>
        <dbReference type="ARBA" id="ARBA00023136"/>
    </source>
</evidence>
<reference evidence="6 7" key="1">
    <citation type="submission" date="2015-01" db="EMBL/GenBank/DDBJ databases">
        <title>Lifestyle Evolution in Cyanobacterial Symbionts of Sponges.</title>
        <authorList>
            <person name="Burgsdorf I."/>
            <person name="Slaby B.M."/>
            <person name="Handley K.M."/>
            <person name="Haber M."/>
            <person name="Blom J."/>
            <person name="Marshall C.W."/>
            <person name="Gilbert J.A."/>
            <person name="Hentschel U."/>
            <person name="Steindler L."/>
        </authorList>
    </citation>
    <scope>NUCLEOTIDE SEQUENCE [LARGE SCALE GENOMIC DNA]</scope>
    <source>
        <strain evidence="6">SP3</strain>
    </source>
</reference>
<evidence type="ECO:0000256" key="3">
    <source>
        <dbReference type="ARBA" id="ARBA00022989"/>
    </source>
</evidence>
<evidence type="ECO:0000256" key="2">
    <source>
        <dbReference type="ARBA" id="ARBA00022692"/>
    </source>
</evidence>
<dbReference type="EMBL" id="JXQG01000025">
    <property type="protein sequence ID" value="KKZ12237.1"/>
    <property type="molecule type" value="Genomic_DNA"/>
</dbReference>
<gene>
    <name evidence="6" type="ORF">TE42_05250</name>
</gene>
<dbReference type="GO" id="GO:0005886">
    <property type="term" value="C:plasma membrane"/>
    <property type="evidence" value="ECO:0007669"/>
    <property type="project" value="TreeGrafter"/>
</dbReference>
<protein>
    <submittedName>
        <fullName evidence="6">Cobalt ABC transporter permease</fullName>
    </submittedName>
</protein>
<keyword evidence="3 5" id="KW-1133">Transmembrane helix</keyword>
<dbReference type="PANTHER" id="PTHR33514">
    <property type="entry name" value="PROTEIN ABCI12, CHLOROPLASTIC"/>
    <property type="match status" value="1"/>
</dbReference>
<keyword evidence="2 5" id="KW-0812">Transmembrane</keyword>
<dbReference type="InterPro" id="IPR003339">
    <property type="entry name" value="ABC/ECF_trnsptr_transmembrane"/>
</dbReference>
<proteinExistence type="predicted"/>
<evidence type="ECO:0000313" key="7">
    <source>
        <dbReference type="Proteomes" id="UP000035067"/>
    </source>
</evidence>
<dbReference type="Pfam" id="PF02361">
    <property type="entry name" value="CbiQ"/>
    <property type="match status" value="1"/>
</dbReference>
<dbReference type="AlphaFoldDB" id="A0A0G2J4V9"/>
<evidence type="ECO:0000256" key="1">
    <source>
        <dbReference type="ARBA" id="ARBA00004141"/>
    </source>
</evidence>
<accession>A0A0G2J4V9</accession>
<organism evidence="6 7">
    <name type="scientific">Candidatus Synechococcus spongiarum SP3</name>
    <dbReference type="NCBI Taxonomy" id="1604020"/>
    <lineage>
        <taxon>Bacteria</taxon>
        <taxon>Bacillati</taxon>
        <taxon>Cyanobacteriota</taxon>
        <taxon>Cyanophyceae</taxon>
        <taxon>Synechococcales</taxon>
        <taxon>Synechococcaceae</taxon>
        <taxon>Synechococcus</taxon>
    </lineage>
</organism>
<dbReference type="PATRIC" id="fig|1604020.3.peg.630"/>
<dbReference type="PANTHER" id="PTHR33514:SF13">
    <property type="entry name" value="PROTEIN ABCI12, CHLOROPLASTIC"/>
    <property type="match status" value="1"/>
</dbReference>